<dbReference type="GO" id="GO:0016491">
    <property type="term" value="F:oxidoreductase activity"/>
    <property type="evidence" value="ECO:0007669"/>
    <property type="project" value="UniProtKB-KW"/>
</dbReference>
<feature type="domain" description="Enoyl reductase (ER)" evidence="5">
    <location>
        <begin position="13"/>
        <end position="323"/>
    </location>
</feature>
<dbReference type="SUPFAM" id="SSF51735">
    <property type="entry name" value="NAD(P)-binding Rossmann-fold domains"/>
    <property type="match status" value="1"/>
</dbReference>
<dbReference type="GO" id="GO:0008270">
    <property type="term" value="F:zinc ion binding"/>
    <property type="evidence" value="ECO:0007669"/>
    <property type="project" value="InterPro"/>
</dbReference>
<dbReference type="InterPro" id="IPR002328">
    <property type="entry name" value="ADH_Zn_CS"/>
</dbReference>
<evidence type="ECO:0000313" key="7">
    <source>
        <dbReference type="Proteomes" id="UP000247150"/>
    </source>
</evidence>
<reference evidence="6 7" key="1">
    <citation type="submission" date="2018-05" db="EMBL/GenBank/DDBJ databases">
        <title>Freshwater and sediment microbial communities from various areas in North America, analyzing microbe dynamics in response to fracking.</title>
        <authorList>
            <person name="Lamendella R."/>
        </authorList>
    </citation>
    <scope>NUCLEOTIDE SEQUENCE [LARGE SCALE GENOMIC DNA]</scope>
    <source>
        <strain evidence="6 7">15_TX</strain>
    </source>
</reference>
<evidence type="ECO:0000256" key="3">
    <source>
        <dbReference type="ARBA" id="ARBA00023002"/>
    </source>
</evidence>
<protein>
    <submittedName>
        <fullName evidence="6">Threonine dehydrogenase-like Zn-dependent dehydrogenase</fullName>
    </submittedName>
</protein>
<dbReference type="InterPro" id="IPR020843">
    <property type="entry name" value="ER"/>
</dbReference>
<keyword evidence="3" id="KW-0560">Oxidoreductase</keyword>
<dbReference type="SMART" id="SM00829">
    <property type="entry name" value="PKS_ER"/>
    <property type="match status" value="1"/>
</dbReference>
<proteinExistence type="inferred from homology"/>
<dbReference type="CDD" id="cd08231">
    <property type="entry name" value="MDR_TM0436_like"/>
    <property type="match status" value="1"/>
</dbReference>
<dbReference type="InterPro" id="IPR050129">
    <property type="entry name" value="Zn_alcohol_dh"/>
</dbReference>
<dbReference type="RefSeq" id="WP_110064451.1">
    <property type="nucleotide sequence ID" value="NZ_QGTW01000004.1"/>
</dbReference>
<organism evidence="6 7">
    <name type="scientific">Cytobacillus oceanisediminis</name>
    <dbReference type="NCBI Taxonomy" id="665099"/>
    <lineage>
        <taxon>Bacteria</taxon>
        <taxon>Bacillati</taxon>
        <taxon>Bacillota</taxon>
        <taxon>Bacilli</taxon>
        <taxon>Bacillales</taxon>
        <taxon>Bacillaceae</taxon>
        <taxon>Cytobacillus</taxon>
    </lineage>
</organism>
<name>A0A2V2ZY34_9BACI</name>
<dbReference type="SUPFAM" id="SSF50129">
    <property type="entry name" value="GroES-like"/>
    <property type="match status" value="1"/>
</dbReference>
<dbReference type="AlphaFoldDB" id="A0A2V2ZY34"/>
<evidence type="ECO:0000256" key="4">
    <source>
        <dbReference type="RuleBase" id="RU361277"/>
    </source>
</evidence>
<keyword evidence="1 4" id="KW-0479">Metal-binding</keyword>
<sequence length="368" mass="40453">MKGKVSVMVEPMKMEFREFDLPEPEKGAVLLRVTRTNVCGSELHIWRGEHPTKKKGVLGHEMVGVVDKLGEGVTTDFAGRPIKEGDRIATVYYRTCRKCSMCLKGHLHLCENAYSFWNKDPEEAPHFHGTFSSHYYIHPDMYFYKVPDNVPDIAAASANCALSQVYFGLDKAGITYGDTLVIQGAGGLGLNATAVAKEKGATVIIIDAVESRLEMARKFGADHTISISEFDTAEKRAAAVRELTDGLGADIGIELSGVPSAFHEGIHLVRSGGKYVSIGNVSPGKYADFDPGLLTRKSIEIKPIVRYDPWYLDKALQFLSKNIDKYPFANMIDGDFEFDNIQEALDKSASREVTRASIVLPVGVAAEQ</sequence>
<dbReference type="Gene3D" id="3.90.180.10">
    <property type="entry name" value="Medium-chain alcohol dehydrogenases, catalytic domain"/>
    <property type="match status" value="1"/>
</dbReference>
<dbReference type="Gene3D" id="3.40.50.720">
    <property type="entry name" value="NAD(P)-binding Rossmann-like Domain"/>
    <property type="match status" value="1"/>
</dbReference>
<dbReference type="InterPro" id="IPR011032">
    <property type="entry name" value="GroES-like_sf"/>
</dbReference>
<keyword evidence="2 4" id="KW-0862">Zinc</keyword>
<dbReference type="InterPro" id="IPR013154">
    <property type="entry name" value="ADH-like_N"/>
</dbReference>
<dbReference type="PROSITE" id="PS00059">
    <property type="entry name" value="ADH_ZINC"/>
    <property type="match status" value="1"/>
</dbReference>
<dbReference type="EMBL" id="QGTW01000004">
    <property type="protein sequence ID" value="PWW29375.1"/>
    <property type="molecule type" value="Genomic_DNA"/>
</dbReference>
<dbReference type="OrthoDB" id="9769198at2"/>
<dbReference type="InterPro" id="IPR013149">
    <property type="entry name" value="ADH-like_C"/>
</dbReference>
<dbReference type="Proteomes" id="UP000247150">
    <property type="component" value="Unassembled WGS sequence"/>
</dbReference>
<dbReference type="PANTHER" id="PTHR43401">
    <property type="entry name" value="L-THREONINE 3-DEHYDROGENASE"/>
    <property type="match status" value="1"/>
</dbReference>
<comment type="caution">
    <text evidence="6">The sequence shown here is derived from an EMBL/GenBank/DDBJ whole genome shotgun (WGS) entry which is preliminary data.</text>
</comment>
<dbReference type="Pfam" id="PF00107">
    <property type="entry name" value="ADH_zinc_N"/>
    <property type="match status" value="1"/>
</dbReference>
<dbReference type="Pfam" id="PF08240">
    <property type="entry name" value="ADH_N"/>
    <property type="match status" value="1"/>
</dbReference>
<accession>A0A2V2ZY34</accession>
<evidence type="ECO:0000256" key="1">
    <source>
        <dbReference type="ARBA" id="ARBA00022723"/>
    </source>
</evidence>
<comment type="cofactor">
    <cofactor evidence="4">
        <name>Zn(2+)</name>
        <dbReference type="ChEBI" id="CHEBI:29105"/>
    </cofactor>
</comment>
<gene>
    <name evidence="6" type="ORF">DFO73_1043</name>
</gene>
<dbReference type="InterPro" id="IPR036291">
    <property type="entry name" value="NAD(P)-bd_dom_sf"/>
</dbReference>
<evidence type="ECO:0000256" key="2">
    <source>
        <dbReference type="ARBA" id="ARBA00022833"/>
    </source>
</evidence>
<evidence type="ECO:0000259" key="5">
    <source>
        <dbReference type="SMART" id="SM00829"/>
    </source>
</evidence>
<comment type="similarity">
    <text evidence="4">Belongs to the zinc-containing alcohol dehydrogenase family.</text>
</comment>
<dbReference type="PANTHER" id="PTHR43401:SF2">
    <property type="entry name" value="L-THREONINE 3-DEHYDROGENASE"/>
    <property type="match status" value="1"/>
</dbReference>
<evidence type="ECO:0000313" key="6">
    <source>
        <dbReference type="EMBL" id="PWW29375.1"/>
    </source>
</evidence>